<protein>
    <submittedName>
        <fullName evidence="2">Uncharacterized protein</fullName>
    </submittedName>
</protein>
<reference evidence="3" key="1">
    <citation type="journal article" date="2010" name="Nat. Biotechnol.">
        <title>Draft genome sequence of the oilseed species Ricinus communis.</title>
        <authorList>
            <person name="Chan A.P."/>
            <person name="Crabtree J."/>
            <person name="Zhao Q."/>
            <person name="Lorenzi H."/>
            <person name="Orvis J."/>
            <person name="Puiu D."/>
            <person name="Melake-Berhan A."/>
            <person name="Jones K.M."/>
            <person name="Redman J."/>
            <person name="Chen G."/>
            <person name="Cahoon E.B."/>
            <person name="Gedil M."/>
            <person name="Stanke M."/>
            <person name="Haas B.J."/>
            <person name="Wortman J.R."/>
            <person name="Fraser-Liggett C.M."/>
            <person name="Ravel J."/>
            <person name="Rabinowicz P.D."/>
        </authorList>
    </citation>
    <scope>NUCLEOTIDE SEQUENCE [LARGE SCALE GENOMIC DNA]</scope>
    <source>
        <strain evidence="3">cv. Hale</strain>
    </source>
</reference>
<dbReference type="AlphaFoldDB" id="B9SXH7"/>
<feature type="region of interest" description="Disordered" evidence="1">
    <location>
        <begin position="1"/>
        <end position="25"/>
    </location>
</feature>
<evidence type="ECO:0000256" key="1">
    <source>
        <dbReference type="SAM" id="MobiDB-lite"/>
    </source>
</evidence>
<accession>B9SXH7</accession>
<evidence type="ECO:0000313" key="3">
    <source>
        <dbReference type="Proteomes" id="UP000008311"/>
    </source>
</evidence>
<dbReference type="InParanoid" id="B9SXH7"/>
<gene>
    <name evidence="2" type="ORF">RCOM_0070100</name>
</gene>
<dbReference type="Proteomes" id="UP000008311">
    <property type="component" value="Unassembled WGS sequence"/>
</dbReference>
<proteinExistence type="predicted"/>
<organism evidence="2 3">
    <name type="scientific">Ricinus communis</name>
    <name type="common">Castor bean</name>
    <dbReference type="NCBI Taxonomy" id="3988"/>
    <lineage>
        <taxon>Eukaryota</taxon>
        <taxon>Viridiplantae</taxon>
        <taxon>Streptophyta</taxon>
        <taxon>Embryophyta</taxon>
        <taxon>Tracheophyta</taxon>
        <taxon>Spermatophyta</taxon>
        <taxon>Magnoliopsida</taxon>
        <taxon>eudicotyledons</taxon>
        <taxon>Gunneridae</taxon>
        <taxon>Pentapetalae</taxon>
        <taxon>rosids</taxon>
        <taxon>fabids</taxon>
        <taxon>Malpighiales</taxon>
        <taxon>Euphorbiaceae</taxon>
        <taxon>Acalyphoideae</taxon>
        <taxon>Acalypheae</taxon>
        <taxon>Ricinus</taxon>
    </lineage>
</organism>
<evidence type="ECO:0000313" key="2">
    <source>
        <dbReference type="EMBL" id="EEF31691.1"/>
    </source>
</evidence>
<sequence>MSTAELEGRPPLHRVRKGAADTPQMQWTPPNVGFIKLKTDAAFDAKRCIARIAIVAQDHVEISWMDTVKLWRQHLLWLQKLWRFLKQPFLRSLGNSRNIFLKLIA</sequence>
<feature type="compositionally biased region" description="Basic and acidic residues" evidence="1">
    <location>
        <begin position="1"/>
        <end position="10"/>
    </location>
</feature>
<dbReference type="EMBL" id="EQ974225">
    <property type="protein sequence ID" value="EEF31691.1"/>
    <property type="molecule type" value="Genomic_DNA"/>
</dbReference>
<name>B9SXH7_RICCO</name>
<keyword evidence="3" id="KW-1185">Reference proteome</keyword>